<feature type="region of interest" description="Disordered" evidence="1">
    <location>
        <begin position="57"/>
        <end position="108"/>
    </location>
</feature>
<dbReference type="OrthoDB" id="5422613at2759"/>
<dbReference type="GeneID" id="37195212"/>
<dbReference type="Proteomes" id="UP000248961">
    <property type="component" value="Unassembled WGS sequence"/>
</dbReference>
<organism evidence="2 3">
    <name type="scientific">Aspergillus homomorphus (strain CBS 101889)</name>
    <dbReference type="NCBI Taxonomy" id="1450537"/>
    <lineage>
        <taxon>Eukaryota</taxon>
        <taxon>Fungi</taxon>
        <taxon>Dikarya</taxon>
        <taxon>Ascomycota</taxon>
        <taxon>Pezizomycotina</taxon>
        <taxon>Eurotiomycetes</taxon>
        <taxon>Eurotiomycetidae</taxon>
        <taxon>Eurotiales</taxon>
        <taxon>Aspergillaceae</taxon>
        <taxon>Aspergillus</taxon>
        <taxon>Aspergillus subgen. Circumdati</taxon>
    </lineage>
</organism>
<dbReference type="STRING" id="1450537.A0A395HI70"/>
<reference evidence="2 3" key="1">
    <citation type="submission" date="2018-02" db="EMBL/GenBank/DDBJ databases">
        <title>The genomes of Aspergillus section Nigri reveals drivers in fungal speciation.</title>
        <authorList>
            <consortium name="DOE Joint Genome Institute"/>
            <person name="Vesth T.C."/>
            <person name="Nybo J."/>
            <person name="Theobald S."/>
            <person name="Brandl J."/>
            <person name="Frisvad J.C."/>
            <person name="Nielsen K.F."/>
            <person name="Lyhne E.K."/>
            <person name="Kogle M.E."/>
            <person name="Kuo A."/>
            <person name="Riley R."/>
            <person name="Clum A."/>
            <person name="Nolan M."/>
            <person name="Lipzen A."/>
            <person name="Salamov A."/>
            <person name="Henrissat B."/>
            <person name="Wiebenga A."/>
            <person name="De vries R.P."/>
            <person name="Grigoriev I.V."/>
            <person name="Mortensen U.H."/>
            <person name="Andersen M.R."/>
            <person name="Baker S.E."/>
        </authorList>
    </citation>
    <scope>NUCLEOTIDE SEQUENCE [LARGE SCALE GENOMIC DNA]</scope>
    <source>
        <strain evidence="2 3">CBS 101889</strain>
    </source>
</reference>
<proteinExistence type="predicted"/>
<feature type="compositionally biased region" description="Low complexity" evidence="1">
    <location>
        <begin position="82"/>
        <end position="91"/>
    </location>
</feature>
<gene>
    <name evidence="2" type="ORF">BO97DRAFT_264480</name>
</gene>
<evidence type="ECO:0000256" key="1">
    <source>
        <dbReference type="SAM" id="MobiDB-lite"/>
    </source>
</evidence>
<protein>
    <recommendedName>
        <fullName evidence="4">C2H2-type domain-containing protein</fullName>
    </recommendedName>
</protein>
<evidence type="ECO:0000313" key="3">
    <source>
        <dbReference type="Proteomes" id="UP000248961"/>
    </source>
</evidence>
<dbReference type="AlphaFoldDB" id="A0A395HI70"/>
<dbReference type="PANTHER" id="PTHR38167">
    <property type="entry name" value="C2H2-TYPE DOMAIN-CONTAINING PROTEIN"/>
    <property type="match status" value="1"/>
</dbReference>
<evidence type="ECO:0008006" key="4">
    <source>
        <dbReference type="Google" id="ProtNLM"/>
    </source>
</evidence>
<sequence length="204" mass="23192">MTIFSSNTDDQLQRAIKITSPEHLQRVLSQLCMTIPEAKNLIASELLVPEDKVPVPAPRIELTLEDDEDDDDGDGDDESSTEPRTPTPTTSNKRKREAPSSIADHMNPQKEFKPRYVTCIECGEEYDVPENTSTSCRYHEATHGELDVDFFGDQIDFHNVDSEENRKRYPQGCIHECCEGTTLEPCQRDFHQSVKEPGVGREYF</sequence>
<name>A0A395HI70_ASPHC</name>
<dbReference type="VEuPathDB" id="FungiDB:BO97DRAFT_264480"/>
<dbReference type="EMBL" id="KZ824337">
    <property type="protein sequence ID" value="RAL07203.1"/>
    <property type="molecule type" value="Genomic_DNA"/>
</dbReference>
<accession>A0A395HI70</accession>
<evidence type="ECO:0000313" key="2">
    <source>
        <dbReference type="EMBL" id="RAL07203.1"/>
    </source>
</evidence>
<dbReference type="PANTHER" id="PTHR38167:SF1">
    <property type="entry name" value="C2H2-TYPE DOMAIN-CONTAINING PROTEIN"/>
    <property type="match status" value="1"/>
</dbReference>
<feature type="compositionally biased region" description="Acidic residues" evidence="1">
    <location>
        <begin position="63"/>
        <end position="80"/>
    </location>
</feature>
<keyword evidence="3" id="KW-1185">Reference proteome</keyword>
<dbReference type="RefSeq" id="XP_025546357.1">
    <property type="nucleotide sequence ID" value="XM_025690923.1"/>
</dbReference>